<keyword evidence="4" id="KW-1185">Reference proteome</keyword>
<dbReference type="EMBL" id="JAMZEB010000002">
    <property type="protein sequence ID" value="MCP2361620.1"/>
    <property type="molecule type" value="Genomic_DNA"/>
</dbReference>
<reference evidence="3" key="1">
    <citation type="submission" date="2022-06" db="EMBL/GenBank/DDBJ databases">
        <title>Sequencing the genomes of 1000 actinobacteria strains.</title>
        <authorList>
            <person name="Klenk H.-P."/>
        </authorList>
    </citation>
    <scope>NUCLEOTIDE SEQUENCE</scope>
    <source>
        <strain evidence="3">DSM 46694</strain>
    </source>
</reference>
<dbReference type="RefSeq" id="WP_253751140.1">
    <property type="nucleotide sequence ID" value="NZ_BAABKA010000064.1"/>
</dbReference>
<comment type="caution">
    <text evidence="3">The sequence shown here is derived from an EMBL/GenBank/DDBJ whole genome shotgun (WGS) entry which is preliminary data.</text>
</comment>
<organism evidence="3 4">
    <name type="scientific">Nonomuraea thailandensis</name>
    <dbReference type="NCBI Taxonomy" id="1188745"/>
    <lineage>
        <taxon>Bacteria</taxon>
        <taxon>Bacillati</taxon>
        <taxon>Actinomycetota</taxon>
        <taxon>Actinomycetes</taxon>
        <taxon>Streptosporangiales</taxon>
        <taxon>Streptosporangiaceae</taxon>
        <taxon>Nonomuraea</taxon>
    </lineage>
</organism>
<evidence type="ECO:0000256" key="1">
    <source>
        <dbReference type="SAM" id="MobiDB-lite"/>
    </source>
</evidence>
<accession>A0A9X2GPK2</accession>
<feature type="region of interest" description="Disordered" evidence="1">
    <location>
        <begin position="71"/>
        <end position="107"/>
    </location>
</feature>
<dbReference type="InterPro" id="IPR035418">
    <property type="entry name" value="AraC-bd_2"/>
</dbReference>
<sequence>METLVLVLDTDTLPPSDRVEAFHHGLTDDSVPNEVRHEQPPSGLRARMAVCRIGGLPLLTMHSTGFTLHRTDRHVRRQRSRPVVSVSLQLSGGGPGRGGRAPADVRP</sequence>
<proteinExistence type="predicted"/>
<feature type="compositionally biased region" description="Low complexity" evidence="1">
    <location>
        <begin position="81"/>
        <end position="90"/>
    </location>
</feature>
<protein>
    <recommendedName>
        <fullName evidence="2">Transcription regulator HTH AraC- type ligand binding domain-containing protein</fullName>
    </recommendedName>
</protein>
<feature type="compositionally biased region" description="Basic residues" evidence="1">
    <location>
        <begin position="71"/>
        <end position="80"/>
    </location>
</feature>
<feature type="region of interest" description="Disordered" evidence="1">
    <location>
        <begin position="23"/>
        <end position="43"/>
    </location>
</feature>
<feature type="domain" description="Transcription regulator HTH AraC- type ligand binding" evidence="2">
    <location>
        <begin position="26"/>
        <end position="106"/>
    </location>
</feature>
<evidence type="ECO:0000313" key="3">
    <source>
        <dbReference type="EMBL" id="MCP2361620.1"/>
    </source>
</evidence>
<dbReference type="Proteomes" id="UP001139648">
    <property type="component" value="Unassembled WGS sequence"/>
</dbReference>
<gene>
    <name evidence="3" type="ORF">HD597_008640</name>
</gene>
<name>A0A9X2GPK2_9ACTN</name>
<dbReference type="Pfam" id="PF14525">
    <property type="entry name" value="AraC_binding_2"/>
    <property type="match status" value="1"/>
</dbReference>
<evidence type="ECO:0000259" key="2">
    <source>
        <dbReference type="Pfam" id="PF14525"/>
    </source>
</evidence>
<dbReference type="AlphaFoldDB" id="A0A9X2GPK2"/>
<evidence type="ECO:0000313" key="4">
    <source>
        <dbReference type="Proteomes" id="UP001139648"/>
    </source>
</evidence>